<evidence type="ECO:0000256" key="3">
    <source>
        <dbReference type="ARBA" id="ARBA00007792"/>
    </source>
</evidence>
<dbReference type="PANTHER" id="PTHR46828:SF2">
    <property type="entry name" value="ENDO-1,4-BETA-XYLANASE A-RELATED"/>
    <property type="match status" value="1"/>
</dbReference>
<reference evidence="16 17" key="1">
    <citation type="submission" date="2017-12" db="EMBL/GenBank/DDBJ databases">
        <title>Comparative genomics of Botrytis spp.</title>
        <authorList>
            <person name="Valero-Jimenez C.A."/>
            <person name="Tapia P."/>
            <person name="Veloso J."/>
            <person name="Silva-Moreno E."/>
            <person name="Staats M."/>
            <person name="Valdes J.H."/>
            <person name="Van Kan J.A.L."/>
        </authorList>
    </citation>
    <scope>NUCLEOTIDE SEQUENCE [LARGE SCALE GENOMIC DNA]</scope>
    <source>
        <strain evidence="16 17">MUCL11595</strain>
    </source>
</reference>
<evidence type="ECO:0000256" key="6">
    <source>
        <dbReference type="ARBA" id="ARBA00022729"/>
    </source>
</evidence>
<dbReference type="AlphaFoldDB" id="A0A4Z1HY42"/>
<feature type="domain" description="CBM1" evidence="14">
    <location>
        <begin position="272"/>
        <end position="307"/>
    </location>
</feature>
<evidence type="ECO:0000256" key="5">
    <source>
        <dbReference type="ARBA" id="ARBA00022651"/>
    </source>
</evidence>
<dbReference type="PROSITE" id="PS51761">
    <property type="entry name" value="GH11_3"/>
    <property type="match status" value="1"/>
</dbReference>
<keyword evidence="10 11" id="KW-0624">Polysaccharide degradation</keyword>
<evidence type="ECO:0000256" key="9">
    <source>
        <dbReference type="ARBA" id="ARBA00023295"/>
    </source>
</evidence>
<comment type="similarity">
    <text evidence="3 11 12">Belongs to the glycosyl hydrolase 11 (cellulase G) family.</text>
</comment>
<evidence type="ECO:0000256" key="7">
    <source>
        <dbReference type="ARBA" id="ARBA00022801"/>
    </source>
</evidence>
<evidence type="ECO:0000256" key="2">
    <source>
        <dbReference type="ARBA" id="ARBA00004851"/>
    </source>
</evidence>
<dbReference type="PROSITE" id="PS00776">
    <property type="entry name" value="GH11_1"/>
    <property type="match status" value="1"/>
</dbReference>
<dbReference type="GO" id="GO:0031176">
    <property type="term" value="F:endo-1,4-beta-xylanase activity"/>
    <property type="evidence" value="ECO:0007669"/>
    <property type="project" value="UniProtKB-UniRule"/>
</dbReference>
<dbReference type="SUPFAM" id="SSF57180">
    <property type="entry name" value="Cellulose-binding domain"/>
    <property type="match status" value="1"/>
</dbReference>
<dbReference type="InterPro" id="IPR035971">
    <property type="entry name" value="CBD_sf"/>
</dbReference>
<evidence type="ECO:0000256" key="11">
    <source>
        <dbReference type="PROSITE-ProRule" id="PRU01097"/>
    </source>
</evidence>
<dbReference type="SMART" id="SM00236">
    <property type="entry name" value="fCBD"/>
    <property type="match status" value="1"/>
</dbReference>
<dbReference type="PRINTS" id="PR00911">
    <property type="entry name" value="GLHYDRLASE11"/>
</dbReference>
<dbReference type="InterPro" id="IPR013319">
    <property type="entry name" value="GH11/12"/>
</dbReference>
<dbReference type="Pfam" id="PF00734">
    <property type="entry name" value="CBM_1"/>
    <property type="match status" value="1"/>
</dbReference>
<keyword evidence="7 11" id="KW-0378">Hydrolase</keyword>
<sequence>MVSFKALLITLAAVTRVLAYPANSSLELVDRSGTPSSTGTSGGYYYSFWTDGGADVTYTNGAGGEYKLQWSGNGNLVGGKGWNPGSAMLVQIFTYYYITTMLLHLLTFVSITLRAVTYSGTYSPNGNSYLSLYGWTTSPLIEYYVVENFGTYDPSTGATLKGTVVSDGATYKIYQTQRVNQPSIIGTATFYQYWSVRQSKRTGGTVTTGNHFNAWKALGMNMGTFDYMIVATEGYFSSGSSDITVGSSIGGGGSGTTTTAPASSPTTSPGGTCGALYSQCGGVGFTGSQCCASGTCKYANSYYSQCL</sequence>
<dbReference type="EC" id="3.2.1.8" evidence="4 11"/>
<dbReference type="Pfam" id="PF00457">
    <property type="entry name" value="Glyco_hydro_11"/>
    <property type="match status" value="1"/>
</dbReference>
<dbReference type="InterPro" id="IPR001137">
    <property type="entry name" value="Glyco_hydro_11"/>
</dbReference>
<evidence type="ECO:0000313" key="17">
    <source>
        <dbReference type="Proteomes" id="UP000297527"/>
    </source>
</evidence>
<dbReference type="InterPro" id="IPR018208">
    <property type="entry name" value="GH11_AS_1"/>
</dbReference>
<keyword evidence="9 11" id="KW-0326">Glycosidase</keyword>
<dbReference type="Gene3D" id="2.60.120.180">
    <property type="match status" value="1"/>
</dbReference>
<dbReference type="InterPro" id="IPR033123">
    <property type="entry name" value="GH11_dom"/>
</dbReference>
<dbReference type="InterPro" id="IPR000254">
    <property type="entry name" value="CBD"/>
</dbReference>
<feature type="active site" description="Nucleophile" evidence="11">
    <location>
        <position position="142"/>
    </location>
</feature>
<evidence type="ECO:0000256" key="8">
    <source>
        <dbReference type="ARBA" id="ARBA00023277"/>
    </source>
</evidence>
<gene>
    <name evidence="16" type="ORF">BCON_0115g00380</name>
</gene>
<evidence type="ECO:0000256" key="10">
    <source>
        <dbReference type="ARBA" id="ARBA00023326"/>
    </source>
</evidence>
<dbReference type="PROSITE" id="PS00562">
    <property type="entry name" value="CBM1_1"/>
    <property type="match status" value="1"/>
</dbReference>
<keyword evidence="17" id="KW-1185">Reference proteome</keyword>
<dbReference type="GO" id="GO:0005576">
    <property type="term" value="C:extracellular region"/>
    <property type="evidence" value="ECO:0007669"/>
    <property type="project" value="InterPro"/>
</dbReference>
<organism evidence="16 17">
    <name type="scientific">Botryotinia convoluta</name>
    <dbReference type="NCBI Taxonomy" id="54673"/>
    <lineage>
        <taxon>Eukaryota</taxon>
        <taxon>Fungi</taxon>
        <taxon>Dikarya</taxon>
        <taxon>Ascomycota</taxon>
        <taxon>Pezizomycotina</taxon>
        <taxon>Leotiomycetes</taxon>
        <taxon>Helotiales</taxon>
        <taxon>Sclerotiniaceae</taxon>
        <taxon>Botryotinia</taxon>
    </lineage>
</organism>
<feature type="active site" description="Proton donor" evidence="11">
    <location>
        <position position="233"/>
    </location>
</feature>
<dbReference type="PROSITE" id="PS51164">
    <property type="entry name" value="CBM1_2"/>
    <property type="match status" value="1"/>
</dbReference>
<feature type="chain" id="PRO_5021259719" description="Endo-1,4-beta-xylanase" evidence="13">
    <location>
        <begin position="20"/>
        <end position="307"/>
    </location>
</feature>
<dbReference type="GO" id="GO:0045493">
    <property type="term" value="P:xylan catabolic process"/>
    <property type="evidence" value="ECO:0007669"/>
    <property type="project" value="UniProtKB-UniRule"/>
</dbReference>
<evidence type="ECO:0000256" key="12">
    <source>
        <dbReference type="RuleBase" id="RU362015"/>
    </source>
</evidence>
<dbReference type="PROSITE" id="PS00777">
    <property type="entry name" value="GH11_2"/>
    <property type="match status" value="1"/>
</dbReference>
<comment type="catalytic activity">
    <reaction evidence="1 11 12">
        <text>Endohydrolysis of (1-&gt;4)-beta-D-xylosidic linkages in xylans.</text>
        <dbReference type="EC" id="3.2.1.8"/>
    </reaction>
</comment>
<dbReference type="InterPro" id="IPR033119">
    <property type="entry name" value="GH11_AS_2"/>
</dbReference>
<dbReference type="InterPro" id="IPR013320">
    <property type="entry name" value="ConA-like_dom_sf"/>
</dbReference>
<comment type="pathway">
    <text evidence="2 11 12">Glycan degradation; xylan degradation.</text>
</comment>
<evidence type="ECO:0000259" key="14">
    <source>
        <dbReference type="PROSITE" id="PS51164"/>
    </source>
</evidence>
<name>A0A4Z1HY42_9HELO</name>
<dbReference type="Proteomes" id="UP000297527">
    <property type="component" value="Unassembled WGS sequence"/>
</dbReference>
<proteinExistence type="inferred from homology"/>
<feature type="signal peptide" evidence="13">
    <location>
        <begin position="1"/>
        <end position="19"/>
    </location>
</feature>
<accession>A0A4Z1HY42</accession>
<evidence type="ECO:0000256" key="4">
    <source>
        <dbReference type="ARBA" id="ARBA00012590"/>
    </source>
</evidence>
<keyword evidence="8 11" id="KW-0119">Carbohydrate metabolism</keyword>
<feature type="domain" description="GH11" evidence="15">
    <location>
        <begin position="32"/>
        <end position="246"/>
    </location>
</feature>
<evidence type="ECO:0000256" key="1">
    <source>
        <dbReference type="ARBA" id="ARBA00000681"/>
    </source>
</evidence>
<dbReference type="GO" id="GO:0030248">
    <property type="term" value="F:cellulose binding"/>
    <property type="evidence" value="ECO:0007669"/>
    <property type="project" value="InterPro"/>
</dbReference>
<dbReference type="EMBL" id="PQXN01000115">
    <property type="protein sequence ID" value="TGO53955.1"/>
    <property type="molecule type" value="Genomic_DNA"/>
</dbReference>
<evidence type="ECO:0000259" key="15">
    <source>
        <dbReference type="PROSITE" id="PS51761"/>
    </source>
</evidence>
<keyword evidence="5 11" id="KW-0858">Xylan degradation</keyword>
<comment type="caution">
    <text evidence="16">The sequence shown here is derived from an EMBL/GenBank/DDBJ whole genome shotgun (WGS) entry which is preliminary data.</text>
</comment>
<evidence type="ECO:0000256" key="13">
    <source>
        <dbReference type="SAM" id="SignalP"/>
    </source>
</evidence>
<dbReference type="SUPFAM" id="SSF49899">
    <property type="entry name" value="Concanavalin A-like lectins/glucanases"/>
    <property type="match status" value="1"/>
</dbReference>
<dbReference type="UniPathway" id="UPA00114"/>
<dbReference type="PANTHER" id="PTHR46828">
    <property type="entry name" value="ENDO-1,4-BETA-XYLANASE A-RELATED"/>
    <property type="match status" value="1"/>
</dbReference>
<evidence type="ECO:0000313" key="16">
    <source>
        <dbReference type="EMBL" id="TGO53955.1"/>
    </source>
</evidence>
<protein>
    <recommendedName>
        <fullName evidence="4 11">Endo-1,4-beta-xylanase</fullName>
        <ecNumber evidence="4 11">3.2.1.8</ecNumber>
    </recommendedName>
</protein>
<keyword evidence="6 13" id="KW-0732">Signal</keyword>
<dbReference type="OrthoDB" id="2115822at2759"/>